<dbReference type="SUPFAM" id="SSF46689">
    <property type="entry name" value="Homeodomain-like"/>
    <property type="match status" value="1"/>
</dbReference>
<dbReference type="InterPro" id="IPR018060">
    <property type="entry name" value="HTH_AraC"/>
</dbReference>
<dbReference type="STRING" id="1379903.ATO8_05146"/>
<dbReference type="InterPro" id="IPR009057">
    <property type="entry name" value="Homeodomain-like_sf"/>
</dbReference>
<dbReference type="PROSITE" id="PS00041">
    <property type="entry name" value="HTH_ARAC_FAMILY_1"/>
    <property type="match status" value="1"/>
</dbReference>
<dbReference type="PANTHER" id="PTHR47894:SF4">
    <property type="entry name" value="HTH-TYPE TRANSCRIPTIONAL REGULATOR GADX"/>
    <property type="match status" value="1"/>
</dbReference>
<evidence type="ECO:0000256" key="2">
    <source>
        <dbReference type="ARBA" id="ARBA00023125"/>
    </source>
</evidence>
<dbReference type="InterPro" id="IPR032687">
    <property type="entry name" value="AraC-type_N"/>
</dbReference>
<evidence type="ECO:0000256" key="1">
    <source>
        <dbReference type="ARBA" id="ARBA00023015"/>
    </source>
</evidence>
<dbReference type="eggNOG" id="COG2207">
    <property type="taxonomic scope" value="Bacteria"/>
</dbReference>
<evidence type="ECO:0000256" key="3">
    <source>
        <dbReference type="ARBA" id="ARBA00023163"/>
    </source>
</evidence>
<dbReference type="InterPro" id="IPR018062">
    <property type="entry name" value="HTH_AraC-typ_CS"/>
</dbReference>
<protein>
    <submittedName>
        <fullName evidence="5">Fis family transcriptional regulator</fullName>
    </submittedName>
</protein>
<dbReference type="SMART" id="SM00342">
    <property type="entry name" value="HTH_ARAC"/>
    <property type="match status" value="1"/>
</dbReference>
<dbReference type="RefSeq" id="WP_043842667.1">
    <property type="nucleotide sequence ID" value="NZ_AQQW01000003.1"/>
</dbReference>
<dbReference type="Pfam" id="PF12833">
    <property type="entry name" value="HTH_18"/>
    <property type="match status" value="1"/>
</dbReference>
<keyword evidence="3" id="KW-0804">Transcription</keyword>
<accession>W4HLX8</accession>
<organism evidence="5 6">
    <name type="scientific">Roseivivax marinus</name>
    <dbReference type="NCBI Taxonomy" id="1379903"/>
    <lineage>
        <taxon>Bacteria</taxon>
        <taxon>Pseudomonadati</taxon>
        <taxon>Pseudomonadota</taxon>
        <taxon>Alphaproteobacteria</taxon>
        <taxon>Rhodobacterales</taxon>
        <taxon>Roseobacteraceae</taxon>
        <taxon>Roseivivax</taxon>
    </lineage>
</organism>
<dbReference type="Gene3D" id="1.10.10.60">
    <property type="entry name" value="Homeodomain-like"/>
    <property type="match status" value="1"/>
</dbReference>
<reference evidence="5 6" key="1">
    <citation type="journal article" date="2014" name="Antonie Van Leeuwenhoek">
        <title>Roseivivax atlanticus sp. nov., isolated from surface seawater of the Atlantic Ocean.</title>
        <authorList>
            <person name="Li G."/>
            <person name="Lai Q."/>
            <person name="Liu X."/>
            <person name="Sun F."/>
            <person name="Shao Z."/>
        </authorList>
    </citation>
    <scope>NUCLEOTIDE SEQUENCE [LARGE SCALE GENOMIC DNA]</scope>
    <source>
        <strain evidence="5 6">22II-s10s</strain>
    </source>
</reference>
<sequence length="326" mass="34840">MAAPSAPRPDPDWIIDAPLASLASGAVSAHPGPDPHTVSLSEFVRAFQDLRAETGDGTAIWSLGAGYDLGELGPTGTAIRTAPSLGDALSALRTGFPLIQSGALVAFDSSGDRAEFQYRVLNPGVWPRQADAELTMGLVFGVVSRFVPDAARVVDVRFEHAPDAASGRLERAIRRPFDMMAEANVLSLPAGALHARSQVGADAAAHVAARGLLEDRVQRKLGALPVTTRVRNQILRHLGRASVDQADVARVLGCSDRSLRDQLNAAGTSYRQLLEACRLETARVLLTETPLGLAEISDRLGYSEQSAFSRAARRWFGCAPERLRPH</sequence>
<evidence type="ECO:0000313" key="5">
    <source>
        <dbReference type="EMBL" id="ETW13388.1"/>
    </source>
</evidence>
<dbReference type="AlphaFoldDB" id="W4HLX8"/>
<gene>
    <name evidence="5" type="ORF">ATO8_05146</name>
</gene>
<dbReference type="GO" id="GO:0003700">
    <property type="term" value="F:DNA-binding transcription factor activity"/>
    <property type="evidence" value="ECO:0007669"/>
    <property type="project" value="InterPro"/>
</dbReference>
<dbReference type="EMBL" id="AQQW01000003">
    <property type="protein sequence ID" value="ETW13388.1"/>
    <property type="molecule type" value="Genomic_DNA"/>
</dbReference>
<proteinExistence type="predicted"/>
<dbReference type="PANTHER" id="PTHR47894">
    <property type="entry name" value="HTH-TYPE TRANSCRIPTIONAL REGULATOR GADX"/>
    <property type="match status" value="1"/>
</dbReference>
<evidence type="ECO:0000259" key="4">
    <source>
        <dbReference type="PROSITE" id="PS01124"/>
    </source>
</evidence>
<dbReference type="PROSITE" id="PS01124">
    <property type="entry name" value="HTH_ARAC_FAMILY_2"/>
    <property type="match status" value="1"/>
</dbReference>
<dbReference type="GO" id="GO:0005829">
    <property type="term" value="C:cytosol"/>
    <property type="evidence" value="ECO:0007669"/>
    <property type="project" value="TreeGrafter"/>
</dbReference>
<comment type="caution">
    <text evidence="5">The sequence shown here is derived from an EMBL/GenBank/DDBJ whole genome shotgun (WGS) entry which is preliminary data.</text>
</comment>
<keyword evidence="2" id="KW-0238">DNA-binding</keyword>
<evidence type="ECO:0000313" key="6">
    <source>
        <dbReference type="Proteomes" id="UP000019063"/>
    </source>
</evidence>
<name>W4HLX8_9RHOB</name>
<dbReference type="GO" id="GO:0000976">
    <property type="term" value="F:transcription cis-regulatory region binding"/>
    <property type="evidence" value="ECO:0007669"/>
    <property type="project" value="TreeGrafter"/>
</dbReference>
<feature type="domain" description="HTH araC/xylS-type" evidence="4">
    <location>
        <begin position="228"/>
        <end position="326"/>
    </location>
</feature>
<dbReference type="Proteomes" id="UP000019063">
    <property type="component" value="Unassembled WGS sequence"/>
</dbReference>
<dbReference type="Pfam" id="PF12625">
    <property type="entry name" value="Arabinose_bd"/>
    <property type="match status" value="1"/>
</dbReference>
<keyword evidence="1" id="KW-0805">Transcription regulation</keyword>
<keyword evidence="6" id="KW-1185">Reference proteome</keyword>